<evidence type="ECO:0000256" key="2">
    <source>
        <dbReference type="ARBA" id="ARBA00022825"/>
    </source>
</evidence>
<dbReference type="GO" id="GO:0004252">
    <property type="term" value="F:serine-type endopeptidase activity"/>
    <property type="evidence" value="ECO:0007669"/>
    <property type="project" value="InterPro"/>
</dbReference>
<dbReference type="InterPro" id="IPR011659">
    <property type="entry name" value="WD40"/>
</dbReference>
<dbReference type="PRINTS" id="PR00862">
    <property type="entry name" value="PROLIGOPTASE"/>
</dbReference>
<reference evidence="5 6" key="1">
    <citation type="submission" date="2018-03" db="EMBL/GenBank/DDBJ databases">
        <authorList>
            <person name="Keele B.F."/>
        </authorList>
    </citation>
    <scope>NUCLEOTIDE SEQUENCE [LARGE SCALE GENOMIC DNA]</scope>
    <source>
        <strain evidence="5 6">CECT 8599</strain>
    </source>
</reference>
<keyword evidence="3" id="KW-1133">Transmembrane helix</keyword>
<evidence type="ECO:0000256" key="1">
    <source>
        <dbReference type="ARBA" id="ARBA00022801"/>
    </source>
</evidence>
<keyword evidence="5" id="KW-0645">Protease</keyword>
<keyword evidence="1 5" id="KW-0378">Hydrolase</keyword>
<dbReference type="Gene3D" id="2.120.10.30">
    <property type="entry name" value="TolB, C-terminal domain"/>
    <property type="match status" value="1"/>
</dbReference>
<dbReference type="EC" id="3.4.14.-" evidence="5"/>
<dbReference type="PANTHER" id="PTHR42776:SF27">
    <property type="entry name" value="DIPEPTIDYL PEPTIDASE FAMILY MEMBER 6"/>
    <property type="match status" value="1"/>
</dbReference>
<dbReference type="EMBL" id="OMOR01000001">
    <property type="protein sequence ID" value="SPH19790.1"/>
    <property type="molecule type" value="Genomic_DNA"/>
</dbReference>
<protein>
    <submittedName>
        <fullName evidence="5">Dipeptidyl aminopeptidase BIII</fullName>
        <ecNumber evidence="5">3.4.14.-</ecNumber>
    </submittedName>
</protein>
<feature type="transmembrane region" description="Helical" evidence="3">
    <location>
        <begin position="7"/>
        <end position="24"/>
    </location>
</feature>
<dbReference type="AlphaFoldDB" id="A0A2R8B9Q1"/>
<feature type="domain" description="Peptidase S9 prolyl oligopeptidase catalytic" evidence="4">
    <location>
        <begin position="427"/>
        <end position="644"/>
    </location>
</feature>
<sequence>MFKKAAFIGLGILAIAAIAILYIFRPIAATHQALQADLPKLVALRHFYANTDSKWRYRLSPDGKYIAWLATKGFRPALWVRPLDGEEADVFNTKDEVRWYSWSADGRYLLYQANRDGWENDVIVSIDVTQKDAEPRSYDFGKNVKSWIHSVPAEAGSEILIGNNQRDARKFDLYRLNLETGKTTALDLISEIGVHWSVDRQGEVYARTVHKSQNDWRTELRQPDGSWNEIAQGGMEDWFRVLSQPDEDGNLLALSTLGRDKSAVVTFDTQLQTENVLFDDDAVDTAWVELHPVTGAALSAVSYPDFQHRKFFDPDYEAALNAVPHDGETARHRVSTTNDMSKMIIETEHSTKGWTKYLVNQSDNSVETIAVPPIAAQADHLSKMEPVTFSARDGLTIHATMTRPKGAVGPAPMVVLIHGGPVVRSAWGFSSLHSWLANRGYVVLDVNYRGSGGFGRNFREAAVGEVSRKMHYDIVDARAWAVDQGFADPDNVAVLGGSFGGLKVLTAVTQSPDLFAAGIDINGISDISTMLQEVPAYWQGWPDWYRKYIGDPSDPEMLAEIKDRSPLYHAAAVQAPLLIIQGSNDVRVIQDQADRMVDALKAEGKDVDYMLLDGAGHQFSSWGWKTRIIAYRRMERFLAKHLGGRADGFDYAVLGAHVLWD</sequence>
<dbReference type="InterPro" id="IPR029058">
    <property type="entry name" value="AB_hydrolase_fold"/>
</dbReference>
<gene>
    <name evidence="5" type="primary">dapb3</name>
    <name evidence="5" type="ORF">ASD8599_00530</name>
</gene>
<dbReference type="SUPFAM" id="SSF53474">
    <property type="entry name" value="alpha/beta-Hydrolases"/>
    <property type="match status" value="1"/>
</dbReference>
<evidence type="ECO:0000256" key="3">
    <source>
        <dbReference type="SAM" id="Phobius"/>
    </source>
</evidence>
<name>A0A2R8B9Q1_9RHOB</name>
<dbReference type="Gene3D" id="3.40.50.1820">
    <property type="entry name" value="alpha/beta hydrolase"/>
    <property type="match status" value="1"/>
</dbReference>
<keyword evidence="6" id="KW-1185">Reference proteome</keyword>
<dbReference type="Proteomes" id="UP000244880">
    <property type="component" value="Unassembled WGS sequence"/>
</dbReference>
<dbReference type="InterPro" id="IPR011042">
    <property type="entry name" value="6-blade_b-propeller_TolB-like"/>
</dbReference>
<accession>A0A2R8B9Q1</accession>
<evidence type="ECO:0000259" key="4">
    <source>
        <dbReference type="Pfam" id="PF00326"/>
    </source>
</evidence>
<dbReference type="SUPFAM" id="SSF82171">
    <property type="entry name" value="DPP6 N-terminal domain-like"/>
    <property type="match status" value="1"/>
</dbReference>
<keyword evidence="3" id="KW-0472">Membrane</keyword>
<dbReference type="RefSeq" id="WP_108827091.1">
    <property type="nucleotide sequence ID" value="NZ_OMOR01000001.1"/>
</dbReference>
<evidence type="ECO:0000313" key="5">
    <source>
        <dbReference type="EMBL" id="SPH19790.1"/>
    </source>
</evidence>
<organism evidence="5 6">
    <name type="scientific">Ascidiaceihabitans donghaensis</name>
    <dbReference type="NCBI Taxonomy" id="1510460"/>
    <lineage>
        <taxon>Bacteria</taxon>
        <taxon>Pseudomonadati</taxon>
        <taxon>Pseudomonadota</taxon>
        <taxon>Alphaproteobacteria</taxon>
        <taxon>Rhodobacterales</taxon>
        <taxon>Paracoccaceae</taxon>
        <taxon>Ascidiaceihabitans</taxon>
    </lineage>
</organism>
<evidence type="ECO:0000313" key="6">
    <source>
        <dbReference type="Proteomes" id="UP000244880"/>
    </source>
</evidence>
<dbReference type="InterPro" id="IPR001375">
    <property type="entry name" value="Peptidase_S9_cat"/>
</dbReference>
<dbReference type="GO" id="GO:0004177">
    <property type="term" value="F:aminopeptidase activity"/>
    <property type="evidence" value="ECO:0007669"/>
    <property type="project" value="UniProtKB-KW"/>
</dbReference>
<keyword evidence="5" id="KW-0031">Aminopeptidase</keyword>
<keyword evidence="3" id="KW-0812">Transmembrane</keyword>
<keyword evidence="2" id="KW-0720">Serine protease</keyword>
<dbReference type="GO" id="GO:0006508">
    <property type="term" value="P:proteolysis"/>
    <property type="evidence" value="ECO:0007669"/>
    <property type="project" value="InterPro"/>
</dbReference>
<dbReference type="Pfam" id="PF00326">
    <property type="entry name" value="Peptidase_S9"/>
    <property type="match status" value="1"/>
</dbReference>
<dbReference type="Pfam" id="PF07676">
    <property type="entry name" value="PD40"/>
    <property type="match status" value="1"/>
</dbReference>
<dbReference type="InterPro" id="IPR002470">
    <property type="entry name" value="Peptidase_S9A"/>
</dbReference>
<dbReference type="OrthoDB" id="1094230at2"/>
<proteinExistence type="predicted"/>
<dbReference type="PANTHER" id="PTHR42776">
    <property type="entry name" value="SERINE PEPTIDASE S9 FAMILY MEMBER"/>
    <property type="match status" value="1"/>
</dbReference>